<name>A0A1F6E672_9BACT</name>
<gene>
    <name evidence="6" type="ORF">A3C95_00840</name>
</gene>
<dbReference type="STRING" id="1798499.A3C95_00840"/>
<dbReference type="Proteomes" id="UP000177107">
    <property type="component" value="Unassembled WGS sequence"/>
</dbReference>
<dbReference type="InterPro" id="IPR050265">
    <property type="entry name" value="Fe/Mn_Superoxide_Dismutase"/>
</dbReference>
<accession>A0A1F6E672</accession>
<evidence type="ECO:0000256" key="2">
    <source>
        <dbReference type="ARBA" id="ARBA00012682"/>
    </source>
</evidence>
<evidence type="ECO:0000313" key="7">
    <source>
        <dbReference type="Proteomes" id="UP000177107"/>
    </source>
</evidence>
<evidence type="ECO:0000256" key="1">
    <source>
        <dbReference type="ARBA" id="ARBA00008714"/>
    </source>
</evidence>
<feature type="domain" description="Manganese/iron superoxide dismutase C-terminal" evidence="5">
    <location>
        <begin position="92"/>
        <end position="192"/>
    </location>
</feature>
<dbReference type="Gene3D" id="3.55.40.20">
    <property type="entry name" value="Iron/manganese superoxide dismutase, C-terminal domain"/>
    <property type="match status" value="1"/>
</dbReference>
<dbReference type="InterPro" id="IPR019832">
    <property type="entry name" value="Mn/Fe_SOD_C"/>
</dbReference>
<keyword evidence="4" id="KW-0560">Oxidoreductase</keyword>
<proteinExistence type="inferred from homology"/>
<dbReference type="EC" id="1.15.1.1" evidence="2"/>
<dbReference type="InterPro" id="IPR036314">
    <property type="entry name" value="SOD_C_sf"/>
</dbReference>
<dbReference type="AlphaFoldDB" id="A0A1F6E672"/>
<dbReference type="PANTHER" id="PTHR11404">
    <property type="entry name" value="SUPEROXIDE DISMUTASE 2"/>
    <property type="match status" value="1"/>
</dbReference>
<sequence>MAYAVRQFNLPALKGLSEKQVKVHLGLYEGYVKHVNLIADKFKVAREGALELDPYIAAELRRRFAFEFDGMRMHEYYFEQFENGTKAPSEDSALARAAREKYGSKEKFIAHIKEVAGTRGVGWVVVYFDSVESVLHTVFVTDHEIGQLASLPVILALDLWEHAYMVDYLPAEKKNYVDVFFENINWSVIEERFTKAV</sequence>
<evidence type="ECO:0000256" key="4">
    <source>
        <dbReference type="ARBA" id="ARBA00023002"/>
    </source>
</evidence>
<comment type="caution">
    <text evidence="6">The sequence shown here is derived from an EMBL/GenBank/DDBJ whole genome shotgun (WGS) entry which is preliminary data.</text>
</comment>
<comment type="similarity">
    <text evidence="1">Belongs to the iron/manganese superoxide dismutase family.</text>
</comment>
<reference evidence="6 7" key="1">
    <citation type="journal article" date="2016" name="Nat. Commun.">
        <title>Thousands of microbial genomes shed light on interconnected biogeochemical processes in an aquifer system.</title>
        <authorList>
            <person name="Anantharaman K."/>
            <person name="Brown C.T."/>
            <person name="Hug L.A."/>
            <person name="Sharon I."/>
            <person name="Castelle C.J."/>
            <person name="Probst A.J."/>
            <person name="Thomas B.C."/>
            <person name="Singh A."/>
            <person name="Wilkins M.J."/>
            <person name="Karaoz U."/>
            <person name="Brodie E.L."/>
            <person name="Williams K.H."/>
            <person name="Hubbard S.S."/>
            <person name="Banfield J.F."/>
        </authorList>
    </citation>
    <scope>NUCLEOTIDE SEQUENCE [LARGE SCALE GENOMIC DNA]</scope>
</reference>
<dbReference type="SUPFAM" id="SSF54719">
    <property type="entry name" value="Fe,Mn superoxide dismutase (SOD), C-terminal domain"/>
    <property type="match status" value="1"/>
</dbReference>
<dbReference type="Pfam" id="PF02777">
    <property type="entry name" value="Sod_Fe_C"/>
    <property type="match status" value="1"/>
</dbReference>
<dbReference type="PANTHER" id="PTHR11404:SF6">
    <property type="entry name" value="SUPEROXIDE DISMUTASE [MN], MITOCHONDRIAL"/>
    <property type="match status" value="1"/>
</dbReference>
<dbReference type="GO" id="GO:0004784">
    <property type="term" value="F:superoxide dismutase activity"/>
    <property type="evidence" value="ECO:0007669"/>
    <property type="project" value="UniProtKB-EC"/>
</dbReference>
<dbReference type="EMBL" id="MFLM01000005">
    <property type="protein sequence ID" value="OGG68692.1"/>
    <property type="molecule type" value="Genomic_DNA"/>
</dbReference>
<dbReference type="SUPFAM" id="SSF46609">
    <property type="entry name" value="Fe,Mn superoxide dismutase (SOD), N-terminal domain"/>
    <property type="match status" value="1"/>
</dbReference>
<keyword evidence="3" id="KW-0479">Metal-binding</keyword>
<evidence type="ECO:0000256" key="3">
    <source>
        <dbReference type="ARBA" id="ARBA00022723"/>
    </source>
</evidence>
<dbReference type="GO" id="GO:0046872">
    <property type="term" value="F:metal ion binding"/>
    <property type="evidence" value="ECO:0007669"/>
    <property type="project" value="UniProtKB-KW"/>
</dbReference>
<protein>
    <recommendedName>
        <fullName evidence="2">superoxide dismutase</fullName>
        <ecNumber evidence="2">1.15.1.1</ecNumber>
    </recommendedName>
</protein>
<evidence type="ECO:0000313" key="6">
    <source>
        <dbReference type="EMBL" id="OGG68692.1"/>
    </source>
</evidence>
<evidence type="ECO:0000259" key="5">
    <source>
        <dbReference type="Pfam" id="PF02777"/>
    </source>
</evidence>
<organism evidence="6 7">
    <name type="scientific">Candidatus Kaiserbacteria bacterium RIFCSPHIGHO2_02_FULL_56_30</name>
    <dbReference type="NCBI Taxonomy" id="1798499"/>
    <lineage>
        <taxon>Bacteria</taxon>
        <taxon>Candidatus Kaiseribacteriota</taxon>
    </lineage>
</organism>
<dbReference type="InterPro" id="IPR036324">
    <property type="entry name" value="Mn/Fe_SOD_N_sf"/>
</dbReference>